<dbReference type="Proteomes" id="UP000316726">
    <property type="component" value="Chromosome 15"/>
</dbReference>
<protein>
    <recommendedName>
        <fullName evidence="4">Band 7 domain-containing protein</fullName>
    </recommendedName>
</protein>
<name>A0A5B8MZJ2_9CHLO</name>
<evidence type="ECO:0000256" key="1">
    <source>
        <dbReference type="SAM" id="MobiDB-lite"/>
    </source>
</evidence>
<dbReference type="OrthoDB" id="10266334at2759"/>
<keyword evidence="3" id="KW-1185">Reference proteome</keyword>
<dbReference type="AlphaFoldDB" id="A0A5B8MZJ2"/>
<feature type="region of interest" description="Disordered" evidence="1">
    <location>
        <begin position="301"/>
        <end position="321"/>
    </location>
</feature>
<dbReference type="EMBL" id="CP031048">
    <property type="protein sequence ID" value="QDZ25062.1"/>
    <property type="molecule type" value="Genomic_DNA"/>
</dbReference>
<sequence>MGKLFRDASRGVRYAYIGKTTVKAGESALLFTLGGKSRVVEGPRRLRVFCTTIRFLDRFVANTHEYLRIQMRSGEISHMRGPCTMYLNPCVHESVDVLSAEKLADKEAIVVYSSDSAKASTVSRRVVVGPQLFVPDPHEWLHEFAWTSGAAEAGMEESRTVVSLRREVLRASVQSAQTASGDSVSLDLELTYQLDASAVAVVLDQTCDPVAELSAALKSDALAACKSMCVKDAVGATNPLGNLDIYKQTKALAAQLGFSLQGLRCSASDTASAKTEAEARKANAAIEHSRRMAEQRLAEEEIKLQSETRSSEQRRELRRKEHEFEMSITKQRTDQEIEKLTKLRELGVDLTAFLTAQRGECISNTARRMHKQHGEENA</sequence>
<gene>
    <name evidence="2" type="ORF">A3770_15p75800</name>
</gene>
<reference evidence="2 3" key="1">
    <citation type="submission" date="2018-07" db="EMBL/GenBank/DDBJ databases">
        <title>The complete nuclear genome of the prasinophyte Chloropicon primus (CCMP1205).</title>
        <authorList>
            <person name="Pombert J.-F."/>
            <person name="Otis C."/>
            <person name="Turmel M."/>
            <person name="Lemieux C."/>
        </authorList>
    </citation>
    <scope>NUCLEOTIDE SEQUENCE [LARGE SCALE GENOMIC DNA]</scope>
    <source>
        <strain evidence="2 3">CCMP1205</strain>
    </source>
</reference>
<organism evidence="2 3">
    <name type="scientific">Chloropicon primus</name>
    <dbReference type="NCBI Taxonomy" id="1764295"/>
    <lineage>
        <taxon>Eukaryota</taxon>
        <taxon>Viridiplantae</taxon>
        <taxon>Chlorophyta</taxon>
        <taxon>Chloropicophyceae</taxon>
        <taxon>Chloropicales</taxon>
        <taxon>Chloropicaceae</taxon>
        <taxon>Chloropicon</taxon>
    </lineage>
</organism>
<evidence type="ECO:0000313" key="3">
    <source>
        <dbReference type="Proteomes" id="UP000316726"/>
    </source>
</evidence>
<evidence type="ECO:0000313" key="2">
    <source>
        <dbReference type="EMBL" id="QDZ25062.1"/>
    </source>
</evidence>
<proteinExistence type="predicted"/>
<accession>A0A5B8MZJ2</accession>
<evidence type="ECO:0008006" key="4">
    <source>
        <dbReference type="Google" id="ProtNLM"/>
    </source>
</evidence>